<sequence length="117" mass="12946">MAGWIAGAFLAALVAVIWLQHRARRNTYQPLASRQPHRASGTKTPLGMEATDLAHVARAARRNETLERGSTNWSRRLGGSFAGRSTDTDVAAWDDDETYAARYHAAFFKDTSKESPK</sequence>
<dbReference type="EMBL" id="FOMW01000006">
    <property type="protein sequence ID" value="SFE34431.1"/>
    <property type="molecule type" value="Genomic_DNA"/>
</dbReference>
<evidence type="ECO:0000313" key="2">
    <source>
        <dbReference type="EMBL" id="SFE34431.1"/>
    </source>
</evidence>
<dbReference type="AlphaFoldDB" id="A0A1I1ZRX2"/>
<evidence type="ECO:0000313" key="3">
    <source>
        <dbReference type="Proteomes" id="UP000198977"/>
    </source>
</evidence>
<dbReference type="OrthoDB" id="7639273at2"/>
<feature type="region of interest" description="Disordered" evidence="1">
    <location>
        <begin position="28"/>
        <end position="48"/>
    </location>
</feature>
<proteinExistence type="predicted"/>
<reference evidence="3" key="1">
    <citation type="submission" date="2016-10" db="EMBL/GenBank/DDBJ databases">
        <authorList>
            <person name="Varghese N."/>
            <person name="Submissions S."/>
        </authorList>
    </citation>
    <scope>NUCLEOTIDE SEQUENCE [LARGE SCALE GENOMIC DNA]</scope>
    <source>
        <strain evidence="3">DSM 11443</strain>
    </source>
</reference>
<keyword evidence="3" id="KW-1185">Reference proteome</keyword>
<gene>
    <name evidence="2" type="ORF">SAMN04488523_106233</name>
</gene>
<dbReference type="STRING" id="74348.SAMN04488523_106233"/>
<protein>
    <submittedName>
        <fullName evidence="2">Uncharacterized protein</fullName>
    </submittedName>
</protein>
<evidence type="ECO:0000256" key="1">
    <source>
        <dbReference type="SAM" id="MobiDB-lite"/>
    </source>
</evidence>
<name>A0A1I1ZRX2_9RHOB</name>
<accession>A0A1I1ZRX2</accession>
<dbReference type="Proteomes" id="UP000198977">
    <property type="component" value="Unassembled WGS sequence"/>
</dbReference>
<organism evidence="2 3">
    <name type="scientific">Sulfitobacter brevis</name>
    <dbReference type="NCBI Taxonomy" id="74348"/>
    <lineage>
        <taxon>Bacteria</taxon>
        <taxon>Pseudomonadati</taxon>
        <taxon>Pseudomonadota</taxon>
        <taxon>Alphaproteobacteria</taxon>
        <taxon>Rhodobacterales</taxon>
        <taxon>Roseobacteraceae</taxon>
        <taxon>Sulfitobacter</taxon>
    </lineage>
</organism>
<dbReference type="RefSeq" id="WP_093923782.1">
    <property type="nucleotide sequence ID" value="NZ_FOMW01000006.1"/>
</dbReference>